<dbReference type="PANTHER" id="PTHR46345">
    <property type="entry name" value="INVERTED FORMIN-2"/>
    <property type="match status" value="1"/>
</dbReference>
<keyword evidence="3" id="KW-1185">Reference proteome</keyword>
<name>A0ABD0PLC3_CIRMR</name>
<evidence type="ECO:0000313" key="2">
    <source>
        <dbReference type="EMBL" id="KAL0174697.1"/>
    </source>
</evidence>
<organism evidence="2 3">
    <name type="scientific">Cirrhinus mrigala</name>
    <name type="common">Mrigala</name>
    <dbReference type="NCBI Taxonomy" id="683832"/>
    <lineage>
        <taxon>Eukaryota</taxon>
        <taxon>Metazoa</taxon>
        <taxon>Chordata</taxon>
        <taxon>Craniata</taxon>
        <taxon>Vertebrata</taxon>
        <taxon>Euteleostomi</taxon>
        <taxon>Actinopterygii</taxon>
        <taxon>Neopterygii</taxon>
        <taxon>Teleostei</taxon>
        <taxon>Ostariophysi</taxon>
        <taxon>Cypriniformes</taxon>
        <taxon>Cyprinidae</taxon>
        <taxon>Labeoninae</taxon>
        <taxon>Labeonini</taxon>
        <taxon>Cirrhinus</taxon>
    </lineage>
</organism>
<dbReference type="SUPFAM" id="SSF101447">
    <property type="entry name" value="Formin homology 2 domain (FH2 domain)"/>
    <property type="match status" value="1"/>
</dbReference>
<gene>
    <name evidence="2" type="ORF">M9458_030665</name>
</gene>
<sequence>MIPPPPPPPPPNAPPPPPPPPPALFAGGGAFTRGPMRASKMRNFNWEAIPKDTVLGKHNIWTAEKNSEFELDTKRMEELFSRNEQKQVNATTRRSVR</sequence>
<feature type="region of interest" description="Disordered" evidence="1">
    <location>
        <begin position="1"/>
        <end position="34"/>
    </location>
</feature>
<dbReference type="InterPro" id="IPR042201">
    <property type="entry name" value="FH2_Formin_sf"/>
</dbReference>
<evidence type="ECO:0000313" key="3">
    <source>
        <dbReference type="Proteomes" id="UP001529510"/>
    </source>
</evidence>
<dbReference type="Proteomes" id="UP001529510">
    <property type="component" value="Unassembled WGS sequence"/>
</dbReference>
<proteinExistence type="predicted"/>
<feature type="compositionally biased region" description="Pro residues" evidence="1">
    <location>
        <begin position="1"/>
        <end position="23"/>
    </location>
</feature>
<protein>
    <recommendedName>
        <fullName evidence="4">FH2 domain-containing protein</fullName>
    </recommendedName>
</protein>
<feature type="non-terminal residue" evidence="2">
    <location>
        <position position="97"/>
    </location>
</feature>
<evidence type="ECO:0000256" key="1">
    <source>
        <dbReference type="SAM" id="MobiDB-lite"/>
    </source>
</evidence>
<dbReference type="Gene3D" id="1.20.58.2220">
    <property type="entry name" value="Formin, FH2 domain"/>
    <property type="match status" value="1"/>
</dbReference>
<accession>A0ABD0PLC3</accession>
<comment type="caution">
    <text evidence="2">The sequence shown here is derived from an EMBL/GenBank/DDBJ whole genome shotgun (WGS) entry which is preliminary data.</text>
</comment>
<dbReference type="PANTHER" id="PTHR46345:SF7">
    <property type="entry name" value="FH2 DOMAIN CONTAINING 3-RELATED"/>
    <property type="match status" value="1"/>
</dbReference>
<reference evidence="2 3" key="1">
    <citation type="submission" date="2024-05" db="EMBL/GenBank/DDBJ databases">
        <title>Genome sequencing and assembly of Indian major carp, Cirrhinus mrigala (Hamilton, 1822).</title>
        <authorList>
            <person name="Mohindra V."/>
            <person name="Chowdhury L.M."/>
            <person name="Lal K."/>
            <person name="Jena J.K."/>
        </authorList>
    </citation>
    <scope>NUCLEOTIDE SEQUENCE [LARGE SCALE GENOMIC DNA]</scope>
    <source>
        <strain evidence="2">CM1030</strain>
        <tissue evidence="2">Blood</tissue>
    </source>
</reference>
<evidence type="ECO:0008006" key="4">
    <source>
        <dbReference type="Google" id="ProtNLM"/>
    </source>
</evidence>
<dbReference type="AlphaFoldDB" id="A0ABD0PLC3"/>
<dbReference type="EMBL" id="JAMKFB020000015">
    <property type="protein sequence ID" value="KAL0174697.1"/>
    <property type="molecule type" value="Genomic_DNA"/>
</dbReference>